<proteinExistence type="predicted"/>
<dbReference type="AlphaFoldDB" id="A0A373FD04"/>
<reference evidence="2 3" key="1">
    <citation type="submission" date="2018-08" db="EMBL/GenBank/DDBJ databases">
        <title>Comamonas testosteroni strain SWCO2.</title>
        <authorList>
            <person name="Jiang N."/>
            <person name="Zhang X.Z."/>
        </authorList>
    </citation>
    <scope>NUCLEOTIDE SEQUENCE [LARGE SCALE GENOMIC DNA]</scope>
    <source>
        <strain evidence="2 3">SWCO2</strain>
    </source>
</reference>
<evidence type="ECO:0000256" key="1">
    <source>
        <dbReference type="SAM" id="Coils"/>
    </source>
</evidence>
<comment type="caution">
    <text evidence="2">The sequence shown here is derived from an EMBL/GenBank/DDBJ whole genome shotgun (WGS) entry which is preliminary data.</text>
</comment>
<evidence type="ECO:0000313" key="3">
    <source>
        <dbReference type="Proteomes" id="UP000261948"/>
    </source>
</evidence>
<keyword evidence="1" id="KW-0175">Coiled coil</keyword>
<dbReference type="Proteomes" id="UP000261948">
    <property type="component" value="Unassembled WGS sequence"/>
</dbReference>
<dbReference type="OrthoDB" id="6142474at2"/>
<accession>A0A373FD04</accession>
<feature type="coiled-coil region" evidence="1">
    <location>
        <begin position="67"/>
        <end position="94"/>
    </location>
</feature>
<gene>
    <name evidence="2" type="ORF">DZC30_18780</name>
</gene>
<evidence type="ECO:0000313" key="2">
    <source>
        <dbReference type="EMBL" id="RGE41355.1"/>
    </source>
</evidence>
<keyword evidence="3" id="KW-1185">Reference proteome</keyword>
<organism evidence="2 3">
    <name type="scientific">Comamonas testosteroni</name>
    <name type="common">Pseudomonas testosteroni</name>
    <dbReference type="NCBI Taxonomy" id="285"/>
    <lineage>
        <taxon>Bacteria</taxon>
        <taxon>Pseudomonadati</taxon>
        <taxon>Pseudomonadota</taxon>
        <taxon>Betaproteobacteria</taxon>
        <taxon>Burkholderiales</taxon>
        <taxon>Comamonadaceae</taxon>
        <taxon>Comamonas</taxon>
    </lineage>
</organism>
<sequence length="298" mass="33572">MQAQHLSNTTTKQVIDSTRAFRELVAVRRKLQRLGGSMYWKASGHYVYLAQRSYSDSQKVVHLGLRSAETERIYEQYEAERAGLQQREKALSERIAIYERMNKAVRAGTASAQVIEAINLLEGLGISDDSRWLGTPALHAYWQSTGYEAPKTLKERDEIGYFLIFVMRKLDAQTILKLKRSKSVSHYAVTSKHSSVLVIKSSKASRHEKEQAQALKDAHNALMAYLKQTAKEFLDALGEELSHTPAFEQVLISKTGKMGLMKTVEPQCLKAFNTLLGIDTIDQGALSDLLATPRFQHK</sequence>
<dbReference type="EMBL" id="QURR01000029">
    <property type="protein sequence ID" value="RGE41355.1"/>
    <property type="molecule type" value="Genomic_DNA"/>
</dbReference>
<protein>
    <submittedName>
        <fullName evidence="2">Uncharacterized protein</fullName>
    </submittedName>
</protein>
<name>A0A373FD04_COMTE</name>